<dbReference type="RefSeq" id="WP_289363515.1">
    <property type="nucleotide sequence ID" value="NZ_JAUCBP010000002.1"/>
</dbReference>
<dbReference type="InterPro" id="IPR025218">
    <property type="entry name" value="DUF4426"/>
</dbReference>
<accession>A0ABT7STH7</accession>
<reference evidence="3 4" key="1">
    <citation type="submission" date="2023-06" db="EMBL/GenBank/DDBJ databases">
        <title>Alteromonas sp. ASW11-36 isolated from intertidal sand.</title>
        <authorList>
            <person name="Li Y."/>
        </authorList>
    </citation>
    <scope>NUCLEOTIDE SEQUENCE [LARGE SCALE GENOMIC DNA]</scope>
    <source>
        <strain evidence="3 4">ASW11-36</strain>
    </source>
</reference>
<dbReference type="EMBL" id="JAUCBP010000002">
    <property type="protein sequence ID" value="MDM7859496.1"/>
    <property type="molecule type" value="Genomic_DNA"/>
</dbReference>
<feature type="chain" id="PRO_5046823428" evidence="1">
    <location>
        <begin position="23"/>
        <end position="142"/>
    </location>
</feature>
<protein>
    <submittedName>
        <fullName evidence="3">DUF4426 domain-containing protein</fullName>
    </submittedName>
</protein>
<keyword evidence="1" id="KW-0732">Signal</keyword>
<evidence type="ECO:0000313" key="3">
    <source>
        <dbReference type="EMBL" id="MDM7859496.1"/>
    </source>
</evidence>
<comment type="caution">
    <text evidence="3">The sequence shown here is derived from an EMBL/GenBank/DDBJ whole genome shotgun (WGS) entry which is preliminary data.</text>
</comment>
<evidence type="ECO:0000313" key="4">
    <source>
        <dbReference type="Proteomes" id="UP001234343"/>
    </source>
</evidence>
<dbReference type="Pfam" id="PF14467">
    <property type="entry name" value="DUF4426"/>
    <property type="match status" value="1"/>
</dbReference>
<proteinExistence type="predicted"/>
<dbReference type="Gene3D" id="2.60.40.3340">
    <property type="entry name" value="Domain of unknown function DUF4426"/>
    <property type="match status" value="1"/>
</dbReference>
<dbReference type="Proteomes" id="UP001234343">
    <property type="component" value="Unassembled WGS sequence"/>
</dbReference>
<evidence type="ECO:0000256" key="1">
    <source>
        <dbReference type="SAM" id="SignalP"/>
    </source>
</evidence>
<feature type="signal peptide" evidence="1">
    <location>
        <begin position="1"/>
        <end position="22"/>
    </location>
</feature>
<keyword evidence="4" id="KW-1185">Reference proteome</keyword>
<feature type="domain" description="DUF4426" evidence="2">
    <location>
        <begin position="25"/>
        <end position="142"/>
    </location>
</feature>
<name>A0ABT7STH7_9ALTE</name>
<gene>
    <name evidence="3" type="ORF">QTP81_02610</name>
</gene>
<evidence type="ECO:0000259" key="2">
    <source>
        <dbReference type="Pfam" id="PF14467"/>
    </source>
</evidence>
<organism evidence="3 4">
    <name type="scientific">Alteromonas arenosi</name>
    <dbReference type="NCBI Taxonomy" id="3055817"/>
    <lineage>
        <taxon>Bacteria</taxon>
        <taxon>Pseudomonadati</taxon>
        <taxon>Pseudomonadota</taxon>
        <taxon>Gammaproteobacteria</taxon>
        <taxon>Alteromonadales</taxon>
        <taxon>Alteromonadaceae</taxon>
        <taxon>Alteromonas/Salinimonas group</taxon>
        <taxon>Alteromonas</taxon>
    </lineage>
</organism>
<sequence>MRWRTLLAVFLSGLLITPSVFAEQKQTLGDWDVHYMVVSTTFLTPEVAKANGIVRSRFNALVNISVLDSDTKAALKPAVSGSARNLIGTTKQLQFKRVVEGDAVYYLAVLSYRDMENYTFNIDIQQGNTKRTLTFSQKLYVD</sequence>